<dbReference type="PANTHER" id="PTHR12224:SF0">
    <property type="entry name" value="BETA-1,4-MANNOSYL-GLYCOPROTEIN 4-BETA-N-ACETYLGLUCOSAMINYLTRANSFERASE"/>
    <property type="match status" value="1"/>
</dbReference>
<accession>A0A4Q2RWN3</accession>
<name>A0A4Q2RWN3_9ACTN</name>
<dbReference type="EMBL" id="SDWS01000002">
    <property type="protein sequence ID" value="RYB92365.1"/>
    <property type="molecule type" value="Genomic_DNA"/>
</dbReference>
<evidence type="ECO:0000313" key="1">
    <source>
        <dbReference type="EMBL" id="RYB92365.1"/>
    </source>
</evidence>
<dbReference type="GO" id="GO:0003830">
    <property type="term" value="F:beta-1,4-mannosylglycoprotein 4-beta-N-acetylglucosaminyltransferase activity"/>
    <property type="evidence" value="ECO:0007669"/>
    <property type="project" value="InterPro"/>
</dbReference>
<sequence>MPRPVVPSRVGVVTTRRPFVDATLINDELDLLLLRMRWLAPHVDHFYVAESAETYTGHLKPMHLSENLDMFEEFAGQLTVITYGGSADRVEWKREEIARDSLRQAVAELDPRTIVYFSDLDELPSETQIRAMKVIDTPHSVPLDTFYRRANWRLECESPISVARATPVSTLPANFTSFRWPEGEASFPDLAGERGGHFSYLGFTADRLASKLAAFSHSEFVFAKDAADHLLTVSDALVLDHFGRSRLPGGGLLTVLASPEWSDLHRWLYARRPEWFDERRPPNAIWRRINAAAIDDAMREQHLGRLERVGGPSVLREPATKRVIRSQLGPFKRRLLRQPR</sequence>
<keyword evidence="2" id="KW-1185">Reference proteome</keyword>
<dbReference type="Proteomes" id="UP000291838">
    <property type="component" value="Unassembled WGS sequence"/>
</dbReference>
<evidence type="ECO:0000313" key="2">
    <source>
        <dbReference type="Proteomes" id="UP000291838"/>
    </source>
</evidence>
<dbReference type="PANTHER" id="PTHR12224">
    <property type="entry name" value="BETA-1,4-MANNOSYL-GLYCOPROTEIN BETA-1,4-N-ACETYLGLUCOSAMINYL-TRANSFERASE"/>
    <property type="match status" value="1"/>
</dbReference>
<reference evidence="1 2" key="1">
    <citation type="submission" date="2019-01" db="EMBL/GenBank/DDBJ databases">
        <title>Novel species of Nocardioides.</title>
        <authorList>
            <person name="Liu Q."/>
            <person name="Xin Y.-H."/>
        </authorList>
    </citation>
    <scope>NUCLEOTIDE SEQUENCE [LARGE SCALE GENOMIC DNA]</scope>
    <source>
        <strain evidence="1 2">HLT3-15</strain>
    </source>
</reference>
<dbReference type="AlphaFoldDB" id="A0A4Q2RWN3"/>
<gene>
    <name evidence="1" type="ORF">EUA06_05255</name>
</gene>
<comment type="caution">
    <text evidence="1">The sequence shown here is derived from an EMBL/GenBank/DDBJ whole genome shotgun (WGS) entry which is preliminary data.</text>
</comment>
<protein>
    <submittedName>
        <fullName evidence="1">Uncharacterized protein</fullName>
    </submittedName>
</protein>
<dbReference type="OrthoDB" id="7391526at2"/>
<organism evidence="1 2">
    <name type="scientific">Nocardioides glacieisoli</name>
    <dbReference type="NCBI Taxonomy" id="1168730"/>
    <lineage>
        <taxon>Bacteria</taxon>
        <taxon>Bacillati</taxon>
        <taxon>Actinomycetota</taxon>
        <taxon>Actinomycetes</taxon>
        <taxon>Propionibacteriales</taxon>
        <taxon>Nocardioidaceae</taxon>
        <taxon>Nocardioides</taxon>
    </lineage>
</organism>
<dbReference type="Pfam" id="PF04724">
    <property type="entry name" value="Glyco_transf_17"/>
    <property type="match status" value="1"/>
</dbReference>
<proteinExistence type="predicted"/>
<dbReference type="GO" id="GO:0006044">
    <property type="term" value="P:N-acetylglucosamine metabolic process"/>
    <property type="evidence" value="ECO:0007669"/>
    <property type="project" value="TreeGrafter"/>
</dbReference>
<dbReference type="InterPro" id="IPR006813">
    <property type="entry name" value="Glyco_trans_17"/>
</dbReference>
<dbReference type="GO" id="GO:0016020">
    <property type="term" value="C:membrane"/>
    <property type="evidence" value="ECO:0007669"/>
    <property type="project" value="InterPro"/>
</dbReference>